<keyword evidence="2" id="KW-0805">Transcription regulation</keyword>
<keyword evidence="7" id="KW-1185">Reference proteome</keyword>
<gene>
    <name evidence="6" type="ORF">ACFFP1_05255</name>
</gene>
<dbReference type="InterPro" id="IPR000847">
    <property type="entry name" value="LysR_HTH_N"/>
</dbReference>
<dbReference type="InterPro" id="IPR036390">
    <property type="entry name" value="WH_DNA-bd_sf"/>
</dbReference>
<proteinExistence type="inferred from homology"/>
<dbReference type="Proteomes" id="UP001589702">
    <property type="component" value="Unassembled WGS sequence"/>
</dbReference>
<accession>A0ABV5XW17</accession>
<dbReference type="Pfam" id="PF00126">
    <property type="entry name" value="HTH_1"/>
    <property type="match status" value="1"/>
</dbReference>
<evidence type="ECO:0000259" key="5">
    <source>
        <dbReference type="PROSITE" id="PS50931"/>
    </source>
</evidence>
<dbReference type="PROSITE" id="PS50931">
    <property type="entry name" value="HTH_LYSR"/>
    <property type="match status" value="1"/>
</dbReference>
<evidence type="ECO:0000256" key="3">
    <source>
        <dbReference type="ARBA" id="ARBA00023125"/>
    </source>
</evidence>
<dbReference type="RefSeq" id="WP_234748569.1">
    <property type="nucleotide sequence ID" value="NZ_BAAAWN010000001.1"/>
</dbReference>
<name>A0ABV5XW17_ARTRM</name>
<dbReference type="SUPFAM" id="SSF46785">
    <property type="entry name" value="Winged helix' DNA-binding domain"/>
    <property type="match status" value="1"/>
</dbReference>
<comment type="caution">
    <text evidence="6">The sequence shown here is derived from an EMBL/GenBank/DDBJ whole genome shotgun (WGS) entry which is preliminary data.</text>
</comment>
<protein>
    <submittedName>
        <fullName evidence="6">LysR family transcriptional regulator</fullName>
    </submittedName>
</protein>
<organism evidence="6 7">
    <name type="scientific">Arthrobacter ramosus</name>
    <dbReference type="NCBI Taxonomy" id="1672"/>
    <lineage>
        <taxon>Bacteria</taxon>
        <taxon>Bacillati</taxon>
        <taxon>Actinomycetota</taxon>
        <taxon>Actinomycetes</taxon>
        <taxon>Micrococcales</taxon>
        <taxon>Micrococcaceae</taxon>
        <taxon>Arthrobacter</taxon>
    </lineage>
</organism>
<feature type="domain" description="HTH lysR-type" evidence="5">
    <location>
        <begin position="2"/>
        <end position="59"/>
    </location>
</feature>
<evidence type="ECO:0000256" key="4">
    <source>
        <dbReference type="ARBA" id="ARBA00023163"/>
    </source>
</evidence>
<evidence type="ECO:0000313" key="7">
    <source>
        <dbReference type="Proteomes" id="UP001589702"/>
    </source>
</evidence>
<dbReference type="Gene3D" id="3.40.190.10">
    <property type="entry name" value="Periplasmic binding protein-like II"/>
    <property type="match status" value="2"/>
</dbReference>
<evidence type="ECO:0000256" key="1">
    <source>
        <dbReference type="ARBA" id="ARBA00009437"/>
    </source>
</evidence>
<dbReference type="EMBL" id="JBHMBC010000007">
    <property type="protein sequence ID" value="MFB9818904.1"/>
    <property type="molecule type" value="Genomic_DNA"/>
</dbReference>
<evidence type="ECO:0000313" key="6">
    <source>
        <dbReference type="EMBL" id="MFB9818904.1"/>
    </source>
</evidence>
<dbReference type="SUPFAM" id="SSF53850">
    <property type="entry name" value="Periplasmic binding protein-like II"/>
    <property type="match status" value="1"/>
</dbReference>
<dbReference type="Pfam" id="PF03466">
    <property type="entry name" value="LysR_substrate"/>
    <property type="match status" value="1"/>
</dbReference>
<comment type="similarity">
    <text evidence="1">Belongs to the LysR transcriptional regulatory family.</text>
</comment>
<dbReference type="InterPro" id="IPR036388">
    <property type="entry name" value="WH-like_DNA-bd_sf"/>
</dbReference>
<keyword evidence="3" id="KW-0238">DNA-binding</keyword>
<dbReference type="InterPro" id="IPR005119">
    <property type="entry name" value="LysR_subst-bd"/>
</dbReference>
<keyword evidence="4" id="KW-0804">Transcription</keyword>
<dbReference type="PANTHER" id="PTHR30126">
    <property type="entry name" value="HTH-TYPE TRANSCRIPTIONAL REGULATOR"/>
    <property type="match status" value="1"/>
</dbReference>
<evidence type="ECO:0000256" key="2">
    <source>
        <dbReference type="ARBA" id="ARBA00023015"/>
    </source>
</evidence>
<dbReference type="PANTHER" id="PTHR30126:SF40">
    <property type="entry name" value="HTH-TYPE TRANSCRIPTIONAL REGULATOR GLTR"/>
    <property type="match status" value="1"/>
</dbReference>
<dbReference type="Gene3D" id="1.10.10.10">
    <property type="entry name" value="Winged helix-like DNA-binding domain superfamily/Winged helix DNA-binding domain"/>
    <property type="match status" value="1"/>
</dbReference>
<sequence>MLNIVRLRVLRELYHRKTLSAVAEALSYSTSAVSQQVRLLEKEVGVPLVEPAGRRLQLTPQGLILVAHAEQILDLLERAEADVSTSMEQPRGTVRIAAFQSAALTIVPQALEELRRLHPQLTIEFEQGEPETTLPALASSEYDLVIAESYPGIPIPSTLGITTTTILEDPLWLTMDAGLAETLDPHKDMISQLSDAKWAVEAAESAPRTWVTNQCRKAGFDPQVVCASEDVLVHLRFVEAGLAVAVLPGLALAGAAPNVRKYPTAPGMQSRTILLAGRDASMKRPAIIAVSTALQHAAKAYPSGLVTPETSLHPPE</sequence>
<reference evidence="6 7" key="1">
    <citation type="submission" date="2024-09" db="EMBL/GenBank/DDBJ databases">
        <authorList>
            <person name="Sun Q."/>
            <person name="Mori K."/>
        </authorList>
    </citation>
    <scope>NUCLEOTIDE SEQUENCE [LARGE SCALE GENOMIC DNA]</scope>
    <source>
        <strain evidence="6 7">JCM 1334</strain>
    </source>
</reference>